<evidence type="ECO:0008006" key="3">
    <source>
        <dbReference type="Google" id="ProtNLM"/>
    </source>
</evidence>
<evidence type="ECO:0000313" key="2">
    <source>
        <dbReference type="Proteomes" id="UP000307000"/>
    </source>
</evidence>
<dbReference type="RefSeq" id="WP_175419355.1">
    <property type="nucleotide sequence ID" value="NZ_CP034412.1"/>
</dbReference>
<proteinExistence type="predicted"/>
<dbReference type="Gene3D" id="3.40.630.30">
    <property type="match status" value="1"/>
</dbReference>
<dbReference type="AlphaFoldDB" id="A0A5B7WSJ8"/>
<protein>
    <recommendedName>
        <fullName evidence="3">N-acetyltransferase</fullName>
    </recommendedName>
</protein>
<name>A0A5B7WSJ8_9MICC</name>
<dbReference type="KEGG" id="gcr:GcLGCM259_1294"/>
<keyword evidence="2" id="KW-1185">Reference proteome</keyword>
<dbReference type="EMBL" id="CP034412">
    <property type="protein sequence ID" value="QCY47028.1"/>
    <property type="molecule type" value="Genomic_DNA"/>
</dbReference>
<reference evidence="1 2" key="1">
    <citation type="submission" date="2018-12" db="EMBL/GenBank/DDBJ databases">
        <title>Complete Genome Sequence of Glutamicibacter creatinolyticus strain LGCM259,isolated from an abscess of a 12-year-old mare in Italy.</title>
        <authorList>
            <person name="Santos R.G."/>
            <person name="Silva A.L."/>
            <person name="Seyffert N."/>
            <person name="Castro T.L.P."/>
            <person name="Attili A.R."/>
            <person name="Rifici C."/>
            <person name="Mazzullo G."/>
            <person name="Brenig B."/>
            <person name="Venanzi F."/>
            <person name="Azevedo V."/>
        </authorList>
    </citation>
    <scope>NUCLEOTIDE SEQUENCE [LARGE SCALE GENOMIC DNA]</scope>
    <source>
        <strain evidence="1 2">LGCM 259</strain>
    </source>
</reference>
<dbReference type="Proteomes" id="UP000307000">
    <property type="component" value="Chromosome"/>
</dbReference>
<sequence>MAFHNSGFEAPDELVTESFLLRPLRAADAQLDYEAVMERKDFLRDWEQTGWPEDGFTVEDNYQDLARLEERHSENRAYTYTVITHDQKLCLGCVYVMPTDASMFSTAKITALGEKGWKDFEATVYFWTRGPRDGSDLNRQLLECLRHWFTTDWDFTGVLVVTGELLTKQIQVLEGSGLPPLFRIEERDKPDPYLAYGLLGND</sequence>
<evidence type="ECO:0000313" key="1">
    <source>
        <dbReference type="EMBL" id="QCY47028.1"/>
    </source>
</evidence>
<organism evidence="1 2">
    <name type="scientific">Glutamicibacter creatinolyticus</name>
    <dbReference type="NCBI Taxonomy" id="162496"/>
    <lineage>
        <taxon>Bacteria</taxon>
        <taxon>Bacillati</taxon>
        <taxon>Actinomycetota</taxon>
        <taxon>Actinomycetes</taxon>
        <taxon>Micrococcales</taxon>
        <taxon>Micrococcaceae</taxon>
        <taxon>Glutamicibacter</taxon>
    </lineage>
</organism>
<accession>A0A5B7WSJ8</accession>
<dbReference type="InterPro" id="IPR016181">
    <property type="entry name" value="Acyl_CoA_acyltransferase"/>
</dbReference>
<dbReference type="SUPFAM" id="SSF55729">
    <property type="entry name" value="Acyl-CoA N-acyltransferases (Nat)"/>
    <property type="match status" value="1"/>
</dbReference>
<gene>
    <name evidence="1" type="ORF">GcLGCM259_1294</name>
</gene>